<gene>
    <name evidence="2" type="ORF">ALC56_12325</name>
</gene>
<keyword evidence="1" id="KW-0812">Transmembrane</keyword>
<dbReference type="EMBL" id="KQ981905">
    <property type="protein sequence ID" value="KYN33613.1"/>
    <property type="molecule type" value="Genomic_DNA"/>
</dbReference>
<evidence type="ECO:0000256" key="1">
    <source>
        <dbReference type="SAM" id="Phobius"/>
    </source>
</evidence>
<keyword evidence="3" id="KW-1185">Reference proteome</keyword>
<proteinExistence type="predicted"/>
<evidence type="ECO:0000313" key="3">
    <source>
        <dbReference type="Proteomes" id="UP000078541"/>
    </source>
</evidence>
<dbReference type="AlphaFoldDB" id="A0A195EZH0"/>
<dbReference type="Proteomes" id="UP000078541">
    <property type="component" value="Unassembled WGS sequence"/>
</dbReference>
<accession>A0A195EZH0</accession>
<keyword evidence="1" id="KW-1133">Transmembrane helix</keyword>
<protein>
    <submittedName>
        <fullName evidence="2">Uncharacterized protein</fullName>
    </submittedName>
</protein>
<evidence type="ECO:0000313" key="2">
    <source>
        <dbReference type="EMBL" id="KYN33613.1"/>
    </source>
</evidence>
<name>A0A195EZH0_9HYME</name>
<reference evidence="2 3" key="1">
    <citation type="submission" date="2016-03" db="EMBL/GenBank/DDBJ databases">
        <title>Trachymyrmex septentrionalis WGS genome.</title>
        <authorList>
            <person name="Nygaard S."/>
            <person name="Hu H."/>
            <person name="Boomsma J."/>
            <person name="Zhang G."/>
        </authorList>
    </citation>
    <scope>NUCLEOTIDE SEQUENCE [LARGE SCALE GENOMIC DNA]</scope>
    <source>
        <strain evidence="2">Tsep2-gDNA-1</strain>
        <tissue evidence="2">Whole body</tissue>
    </source>
</reference>
<sequence length="296" mass="32970">MFAAGAHVCTAGNVCVYVDVAKRYTALHHVYTARLHVLPRGFSSAGCTTMGDSFISGAPTLPAPSEVLRHYASPHYEMLVLFPATVSLGSHLFLLLILLPLPSRDIVIHYSILRYHEFPGDVILIVERSLRRRCRRRRRGRRVAATTAANDDRVPSYLPQAHPRDLTARCISNDSSCVVAGQRCGVPPRIGGSLDLIPLPSGISGQMMHLEEMVAGEASERSLTLVDTRKPSNRRRKIAIALPTPLRDRARVTLDSVLCAAVTLRKGHLWHERIMGSDQRNYEDNYKIPRIKKIKK</sequence>
<feature type="transmembrane region" description="Helical" evidence="1">
    <location>
        <begin position="79"/>
        <end position="101"/>
    </location>
</feature>
<organism evidence="2 3">
    <name type="scientific">Trachymyrmex septentrionalis</name>
    <dbReference type="NCBI Taxonomy" id="34720"/>
    <lineage>
        <taxon>Eukaryota</taxon>
        <taxon>Metazoa</taxon>
        <taxon>Ecdysozoa</taxon>
        <taxon>Arthropoda</taxon>
        <taxon>Hexapoda</taxon>
        <taxon>Insecta</taxon>
        <taxon>Pterygota</taxon>
        <taxon>Neoptera</taxon>
        <taxon>Endopterygota</taxon>
        <taxon>Hymenoptera</taxon>
        <taxon>Apocrita</taxon>
        <taxon>Aculeata</taxon>
        <taxon>Formicoidea</taxon>
        <taxon>Formicidae</taxon>
        <taxon>Myrmicinae</taxon>
        <taxon>Trachymyrmex</taxon>
    </lineage>
</organism>
<keyword evidence="1" id="KW-0472">Membrane</keyword>